<keyword evidence="2" id="KW-1185">Reference proteome</keyword>
<dbReference type="NCBIfam" id="NF010181">
    <property type="entry name" value="PRK13660.1"/>
    <property type="match status" value="1"/>
</dbReference>
<dbReference type="OrthoDB" id="2301957at2"/>
<reference evidence="1 2" key="1">
    <citation type="submission" date="2016-10" db="EMBL/GenBank/DDBJ databases">
        <authorList>
            <person name="de Groot N.N."/>
        </authorList>
    </citation>
    <scope>NUCLEOTIDE SEQUENCE [LARGE SCALE GENOMIC DNA]</scope>
    <source>
        <strain evidence="1 2">CGMCC 1.3442</strain>
    </source>
</reference>
<dbReference type="Proteomes" id="UP000199334">
    <property type="component" value="Unassembled WGS sequence"/>
</dbReference>
<evidence type="ECO:0000313" key="1">
    <source>
        <dbReference type="EMBL" id="SDN60477.1"/>
    </source>
</evidence>
<proteinExistence type="predicted"/>
<dbReference type="RefSeq" id="WP_093857054.1">
    <property type="nucleotide sequence ID" value="NZ_BJVZ01000002.1"/>
</dbReference>
<dbReference type="STRING" id="237069.SAMN05216498_2644"/>
<dbReference type="EMBL" id="FNIG01000006">
    <property type="protein sequence ID" value="SDN60477.1"/>
    <property type="molecule type" value="Genomic_DNA"/>
</dbReference>
<dbReference type="PANTHER" id="PTHR38440:SF1">
    <property type="entry name" value="UPF0398 PROTEIN SPR0331"/>
    <property type="match status" value="1"/>
</dbReference>
<dbReference type="PIRSF" id="PIRSF021290">
    <property type="entry name" value="DUF1273"/>
    <property type="match status" value="1"/>
</dbReference>
<evidence type="ECO:0000313" key="2">
    <source>
        <dbReference type="Proteomes" id="UP000199334"/>
    </source>
</evidence>
<protein>
    <submittedName>
        <fullName evidence="1">Uncharacterized SPBc2 prophage-derived protein YoqJ</fullName>
    </submittedName>
</protein>
<gene>
    <name evidence="1" type="ORF">SAMN05216498_2644</name>
</gene>
<organism evidence="1 2">
    <name type="scientific">Tenuibacillus multivorans</name>
    <dbReference type="NCBI Taxonomy" id="237069"/>
    <lineage>
        <taxon>Bacteria</taxon>
        <taxon>Bacillati</taxon>
        <taxon>Bacillota</taxon>
        <taxon>Bacilli</taxon>
        <taxon>Bacillales</taxon>
        <taxon>Bacillaceae</taxon>
        <taxon>Tenuibacillus</taxon>
    </lineage>
</organism>
<dbReference type="AlphaFoldDB" id="A0A1H0CRF2"/>
<dbReference type="InterPro" id="IPR010697">
    <property type="entry name" value="YspA"/>
</dbReference>
<accession>A0A1H0CRF2</accession>
<dbReference type="Gene3D" id="3.40.50.450">
    <property type="match status" value="1"/>
</dbReference>
<sequence length="186" mass="22108">MSINSITITGYKPHELNIFQDQDDKVTIIKEALKRKLLTLIEDGLEWVVISGQQGVETWAFDVVQVLKDEFTVKIAVIPPFMDQEMIWKEDKQKVYQQMIQRADFYQPLTKQLYEGPKQYFVKNKWMIEKTDGCVILYEEEFGGSPKYFYELALKYQEKHNYELIVINSFDLDDLARDMQEWNDID</sequence>
<dbReference type="SUPFAM" id="SSF102405">
    <property type="entry name" value="MCP/YpsA-like"/>
    <property type="match status" value="1"/>
</dbReference>
<dbReference type="PANTHER" id="PTHR38440">
    <property type="entry name" value="UPF0398 PROTEIN YPSA"/>
    <property type="match status" value="1"/>
</dbReference>
<name>A0A1H0CRF2_9BACI</name>
<dbReference type="Pfam" id="PF06908">
    <property type="entry name" value="YpsA"/>
    <property type="match status" value="1"/>
</dbReference>